<evidence type="ECO:0000259" key="7">
    <source>
        <dbReference type="PROSITE" id="PS50850"/>
    </source>
</evidence>
<feature type="transmembrane region" description="Helical" evidence="6">
    <location>
        <begin position="271"/>
        <end position="290"/>
    </location>
</feature>
<dbReference type="OrthoDB" id="9809599at2"/>
<gene>
    <name evidence="8" type="ORF">BHE16_01955</name>
</gene>
<protein>
    <recommendedName>
        <fullName evidence="7">Major facilitator superfamily (MFS) profile domain-containing protein</fullName>
    </recommendedName>
</protein>
<dbReference type="KEGG" id="nae:BHE16_01955"/>
<feature type="transmembrane region" description="Helical" evidence="6">
    <location>
        <begin position="310"/>
        <end position="331"/>
    </location>
</feature>
<dbReference type="PANTHER" id="PTHR23514">
    <property type="entry name" value="BYPASS OF STOP CODON PROTEIN 6"/>
    <property type="match status" value="1"/>
</dbReference>
<keyword evidence="3 6" id="KW-1133">Transmembrane helix</keyword>
<accession>A0A1L2ZLC7</accession>
<reference evidence="8 9" key="1">
    <citation type="submission" date="2016-11" db="EMBL/GenBank/DDBJ databases">
        <title>Genome sequencing of Zhihengliuella aestuarii B18 antagonistic to Plasmodiophora brassicae.</title>
        <authorList>
            <person name="Luo Y."/>
        </authorList>
    </citation>
    <scope>NUCLEOTIDE SEQUENCE [LARGE SCALE GENOMIC DNA]</scope>
    <source>
        <strain evidence="8 9">B18</strain>
    </source>
</reference>
<dbReference type="AlphaFoldDB" id="A0A1L2ZLC7"/>
<feature type="transmembrane region" description="Helical" evidence="6">
    <location>
        <begin position="177"/>
        <end position="201"/>
    </location>
</feature>
<evidence type="ECO:0000313" key="9">
    <source>
        <dbReference type="Proteomes" id="UP000183530"/>
    </source>
</evidence>
<dbReference type="PROSITE" id="PS50850">
    <property type="entry name" value="MFS"/>
    <property type="match status" value="1"/>
</dbReference>
<feature type="transmembrane region" description="Helical" evidence="6">
    <location>
        <begin position="142"/>
        <end position="165"/>
    </location>
</feature>
<dbReference type="InterPro" id="IPR020846">
    <property type="entry name" value="MFS_dom"/>
</dbReference>
<feature type="transmembrane region" description="Helical" evidence="6">
    <location>
        <begin position="398"/>
        <end position="417"/>
    </location>
</feature>
<dbReference type="GO" id="GO:0022857">
    <property type="term" value="F:transmembrane transporter activity"/>
    <property type="evidence" value="ECO:0007669"/>
    <property type="project" value="InterPro"/>
</dbReference>
<feature type="domain" description="Major facilitator superfamily (MFS) profile" evidence="7">
    <location>
        <begin position="50"/>
        <end position="449"/>
    </location>
</feature>
<feature type="transmembrane region" description="Helical" evidence="6">
    <location>
        <begin position="51"/>
        <end position="72"/>
    </location>
</feature>
<feature type="transmembrane region" description="Helical" evidence="6">
    <location>
        <begin position="363"/>
        <end position="386"/>
    </location>
</feature>
<dbReference type="Proteomes" id="UP000183530">
    <property type="component" value="Chromosome"/>
</dbReference>
<keyword evidence="9" id="KW-1185">Reference proteome</keyword>
<dbReference type="EMBL" id="CP018135">
    <property type="protein sequence ID" value="APF39987.1"/>
    <property type="molecule type" value="Genomic_DNA"/>
</dbReference>
<dbReference type="GO" id="GO:0005886">
    <property type="term" value="C:plasma membrane"/>
    <property type="evidence" value="ECO:0007669"/>
    <property type="project" value="UniProtKB-SubCell"/>
</dbReference>
<proteinExistence type="predicted"/>
<comment type="subcellular location">
    <subcellularLocation>
        <location evidence="1">Cell membrane</location>
        <topology evidence="1">Multi-pass membrane protein</topology>
    </subcellularLocation>
</comment>
<dbReference type="Pfam" id="PF07690">
    <property type="entry name" value="MFS_1"/>
    <property type="match status" value="1"/>
</dbReference>
<organism evidence="8 9">
    <name type="scientific">Neomicrococcus aestuarii</name>
    <dbReference type="NCBI Taxonomy" id="556325"/>
    <lineage>
        <taxon>Bacteria</taxon>
        <taxon>Bacillati</taxon>
        <taxon>Actinomycetota</taxon>
        <taxon>Actinomycetes</taxon>
        <taxon>Micrococcales</taxon>
        <taxon>Micrococcaceae</taxon>
        <taxon>Neomicrococcus</taxon>
    </lineage>
</organism>
<feature type="transmembrane region" description="Helical" evidence="6">
    <location>
        <begin position="118"/>
        <end position="136"/>
    </location>
</feature>
<evidence type="ECO:0000256" key="1">
    <source>
        <dbReference type="ARBA" id="ARBA00004651"/>
    </source>
</evidence>
<evidence type="ECO:0000256" key="2">
    <source>
        <dbReference type="ARBA" id="ARBA00022692"/>
    </source>
</evidence>
<dbReference type="Gene3D" id="1.20.1250.20">
    <property type="entry name" value="MFS general substrate transporter like domains"/>
    <property type="match status" value="2"/>
</dbReference>
<evidence type="ECO:0000313" key="8">
    <source>
        <dbReference type="EMBL" id="APF39987.1"/>
    </source>
</evidence>
<feature type="transmembrane region" description="Helical" evidence="6">
    <location>
        <begin position="338"/>
        <end position="357"/>
    </location>
</feature>
<feature type="transmembrane region" description="Helical" evidence="6">
    <location>
        <begin position="84"/>
        <end position="106"/>
    </location>
</feature>
<evidence type="ECO:0000256" key="4">
    <source>
        <dbReference type="ARBA" id="ARBA00023136"/>
    </source>
</evidence>
<evidence type="ECO:0000256" key="5">
    <source>
        <dbReference type="SAM" id="MobiDB-lite"/>
    </source>
</evidence>
<dbReference type="SUPFAM" id="SSF103473">
    <property type="entry name" value="MFS general substrate transporter"/>
    <property type="match status" value="1"/>
</dbReference>
<feature type="region of interest" description="Disordered" evidence="5">
    <location>
        <begin position="232"/>
        <end position="259"/>
    </location>
</feature>
<feature type="transmembrane region" description="Helical" evidence="6">
    <location>
        <begin position="207"/>
        <end position="226"/>
    </location>
</feature>
<evidence type="ECO:0000256" key="6">
    <source>
        <dbReference type="SAM" id="Phobius"/>
    </source>
</evidence>
<keyword evidence="4 6" id="KW-0472">Membrane</keyword>
<dbReference type="InterPro" id="IPR011701">
    <property type="entry name" value="MFS"/>
</dbReference>
<keyword evidence="2 6" id="KW-0812">Transmembrane</keyword>
<dbReference type="PANTHER" id="PTHR23514:SF13">
    <property type="entry name" value="INNER MEMBRANE PROTEIN YBJJ"/>
    <property type="match status" value="1"/>
</dbReference>
<dbReference type="InterPro" id="IPR036259">
    <property type="entry name" value="MFS_trans_sf"/>
</dbReference>
<feature type="compositionally biased region" description="Polar residues" evidence="5">
    <location>
        <begin position="233"/>
        <end position="250"/>
    </location>
</feature>
<name>A0A1L2ZLC7_9MICC</name>
<dbReference type="RefSeq" id="WP_071893464.1">
    <property type="nucleotide sequence ID" value="NZ_CP018135.1"/>
</dbReference>
<dbReference type="CDD" id="cd17393">
    <property type="entry name" value="MFS_MosC_like"/>
    <property type="match status" value="1"/>
</dbReference>
<feature type="transmembrane region" description="Helical" evidence="6">
    <location>
        <begin position="423"/>
        <end position="441"/>
    </location>
</feature>
<sequence length="463" mass="48860">MESKRPTPQPADESIPVTTRALPHSFGSAARFAKLLGHHPQLMVNPIPLRFQVRAIIAIFTLLGILFASWVSRLPAIKIELGASTSQVGLLLFGLAAGTIGGLMIARRITHRLGTQRSLAWSILIASTLIILLGLATSWGNIPLVCILLIFYGASLSCTDVTMNVEGARIERDLNRTFLPLLHAFYSLGNVVGAGIGWFVGVQGIGVFAHFVIIALIAIVIIVFAVPDLGSPTAESSPSTVATAQAQTSESRTEHATTIPAGHKTRLRRDYSLWMIALLVMFTAFSEGAGNDWIALAAFEGHALEQADSSLIYATFVGAMMVGRLAGGPLVDLFGRAVALYGLTALGIAGVALFILATEDVYIYVGAGLWGLGVSLGFPLGISAAANHPTESAQRVSMVSVFGYAAMLSGPPLIGFVGQDFGLLGALWSAAGALLVALAFISSVKERRRIREEVTVPSASESN</sequence>
<evidence type="ECO:0000256" key="3">
    <source>
        <dbReference type="ARBA" id="ARBA00022989"/>
    </source>
</evidence>
<dbReference type="InterPro" id="IPR051788">
    <property type="entry name" value="MFS_Transporter"/>
</dbReference>